<evidence type="ECO:0000256" key="3">
    <source>
        <dbReference type="ARBA" id="ARBA00023295"/>
    </source>
</evidence>
<proteinExistence type="inferred from homology"/>
<dbReference type="Gene3D" id="3.10.350.10">
    <property type="entry name" value="LysM domain"/>
    <property type="match status" value="2"/>
</dbReference>
<dbReference type="PANTHER" id="PTHR34135:SF2">
    <property type="entry name" value="LYSOZYME"/>
    <property type="match status" value="1"/>
</dbReference>
<dbReference type="SMART" id="SM00641">
    <property type="entry name" value="Glyco_25"/>
    <property type="match status" value="1"/>
</dbReference>
<dbReference type="InterPro" id="IPR018392">
    <property type="entry name" value="LysM"/>
</dbReference>
<dbReference type="GO" id="GO:0009253">
    <property type="term" value="P:peptidoglycan catabolic process"/>
    <property type="evidence" value="ECO:0007669"/>
    <property type="project" value="InterPro"/>
</dbReference>
<sequence>MNEIMHGIDVSRYQGDIDWQMVAGSGRQFAIVKGGSIIYGTPCEDRMFNAHMGGALAAGLHVGMYIYAFALNEEEARQEAGFALQLAARYRGKLDMFIAYDVEDSTIAHLSSGQLAANIRAFQKEIEEAGHYCVLYASKYWLEQKIDMAKLCDLDVWVAQWDTTCTYTGNYGMWQYSSSGSIPGIVGRVDEDIAYKDYPNIKMTAAPNTSAPSQTGTTEVGSLPAAPIAGKTRYTVQLGDDLTAIAARYGSTAMALAAANDIENPNLIYPGQVLNIPKAGSVTYTVVDGDTLSAIAGRFGTTYQALAAQNGIIDPDLIYPGQKLHILL</sequence>
<dbReference type="AlphaFoldDB" id="A0A1C6HL33"/>
<dbReference type="EMBL" id="FMHG01000001">
    <property type="protein sequence ID" value="SCJ58190.1"/>
    <property type="molecule type" value="Genomic_DNA"/>
</dbReference>
<evidence type="ECO:0000256" key="2">
    <source>
        <dbReference type="ARBA" id="ARBA00022801"/>
    </source>
</evidence>
<dbReference type="GO" id="GO:0016998">
    <property type="term" value="P:cell wall macromolecule catabolic process"/>
    <property type="evidence" value="ECO:0007669"/>
    <property type="project" value="InterPro"/>
</dbReference>
<name>A0A1C6HL33_9FIRM</name>
<dbReference type="CDD" id="cd00118">
    <property type="entry name" value="LysM"/>
    <property type="match status" value="2"/>
</dbReference>
<keyword evidence="2 5" id="KW-0378">Hydrolase</keyword>
<feature type="domain" description="LysM" evidence="4">
    <location>
        <begin position="232"/>
        <end position="276"/>
    </location>
</feature>
<dbReference type="PROSITE" id="PS51782">
    <property type="entry name" value="LYSM"/>
    <property type="match status" value="2"/>
</dbReference>
<gene>
    <name evidence="5" type="primary">sle1_1</name>
    <name evidence="5" type="ORF">SAMEA3545359_00909</name>
</gene>
<dbReference type="SUPFAM" id="SSF51445">
    <property type="entry name" value="(Trans)glycosidases"/>
    <property type="match status" value="1"/>
</dbReference>
<dbReference type="PANTHER" id="PTHR34135">
    <property type="entry name" value="LYSOZYME"/>
    <property type="match status" value="1"/>
</dbReference>
<evidence type="ECO:0000256" key="1">
    <source>
        <dbReference type="ARBA" id="ARBA00010646"/>
    </source>
</evidence>
<dbReference type="GO" id="GO:0003796">
    <property type="term" value="F:lysozyme activity"/>
    <property type="evidence" value="ECO:0007669"/>
    <property type="project" value="InterPro"/>
</dbReference>
<protein>
    <submittedName>
        <fullName evidence="5">N-acetylmuramoyl-L-alanine amidase sle1</fullName>
        <ecNumber evidence="5">3.5.1.28</ecNumber>
    </submittedName>
</protein>
<reference evidence="5" key="1">
    <citation type="submission" date="2015-09" db="EMBL/GenBank/DDBJ databases">
        <authorList>
            <consortium name="Pathogen Informatics"/>
        </authorList>
    </citation>
    <scope>NUCLEOTIDE SEQUENCE</scope>
    <source>
        <strain evidence="5">2789STDY5834896</strain>
    </source>
</reference>
<dbReference type="Gene3D" id="3.20.20.80">
    <property type="entry name" value="Glycosidases"/>
    <property type="match status" value="1"/>
</dbReference>
<dbReference type="InterPro" id="IPR002053">
    <property type="entry name" value="Glyco_hydro_25"/>
</dbReference>
<dbReference type="InterPro" id="IPR017853">
    <property type="entry name" value="GH"/>
</dbReference>
<dbReference type="PROSITE" id="PS51904">
    <property type="entry name" value="GLYCOSYL_HYDROL_F25_2"/>
    <property type="match status" value="1"/>
</dbReference>
<dbReference type="SUPFAM" id="SSF54106">
    <property type="entry name" value="LysM domain"/>
    <property type="match status" value="2"/>
</dbReference>
<organism evidence="5">
    <name type="scientific">uncultured Anaerotruncus sp</name>
    <dbReference type="NCBI Taxonomy" id="905011"/>
    <lineage>
        <taxon>Bacteria</taxon>
        <taxon>Bacillati</taxon>
        <taxon>Bacillota</taxon>
        <taxon>Clostridia</taxon>
        <taxon>Eubacteriales</taxon>
        <taxon>Oscillospiraceae</taxon>
        <taxon>Anaerotruncus</taxon>
        <taxon>environmental samples</taxon>
    </lineage>
</organism>
<keyword evidence="3" id="KW-0326">Glycosidase</keyword>
<accession>A0A1C6HL33</accession>
<feature type="domain" description="LysM" evidence="4">
    <location>
        <begin position="282"/>
        <end position="326"/>
    </location>
</feature>
<dbReference type="CDD" id="cd06414">
    <property type="entry name" value="GH25_LytC-like"/>
    <property type="match status" value="1"/>
</dbReference>
<dbReference type="EC" id="3.5.1.28" evidence="5"/>
<evidence type="ECO:0000313" key="5">
    <source>
        <dbReference type="EMBL" id="SCJ58190.1"/>
    </source>
</evidence>
<dbReference type="GO" id="GO:0016052">
    <property type="term" value="P:carbohydrate catabolic process"/>
    <property type="evidence" value="ECO:0007669"/>
    <property type="project" value="TreeGrafter"/>
</dbReference>
<dbReference type="GO" id="GO:0008745">
    <property type="term" value="F:N-acetylmuramoyl-L-alanine amidase activity"/>
    <property type="evidence" value="ECO:0007669"/>
    <property type="project" value="UniProtKB-EC"/>
</dbReference>
<dbReference type="Pfam" id="PF01476">
    <property type="entry name" value="LysM"/>
    <property type="match status" value="2"/>
</dbReference>
<evidence type="ECO:0000259" key="4">
    <source>
        <dbReference type="PROSITE" id="PS51782"/>
    </source>
</evidence>
<dbReference type="InterPro" id="IPR036779">
    <property type="entry name" value="LysM_dom_sf"/>
</dbReference>
<dbReference type="SMART" id="SM00257">
    <property type="entry name" value="LysM"/>
    <property type="match status" value="2"/>
</dbReference>
<comment type="similarity">
    <text evidence="1">Belongs to the glycosyl hydrolase 25 family.</text>
</comment>
<dbReference type="Pfam" id="PF01183">
    <property type="entry name" value="Glyco_hydro_25"/>
    <property type="match status" value="1"/>
</dbReference>
<dbReference type="InterPro" id="IPR018077">
    <property type="entry name" value="Glyco_hydro_fam25_subgr"/>
</dbReference>